<dbReference type="EMBL" id="VJOM01000054">
    <property type="protein sequence ID" value="TSE28538.1"/>
    <property type="molecule type" value="Genomic_DNA"/>
</dbReference>
<dbReference type="PROSITE" id="PS51063">
    <property type="entry name" value="HTH_CRP_2"/>
    <property type="match status" value="1"/>
</dbReference>
<dbReference type="AlphaFoldDB" id="A0A554WYA3"/>
<gene>
    <name evidence="6" type="ORF">Ttaiw_02575</name>
</gene>
<protein>
    <submittedName>
        <fullName evidence="6">Cyclic nucleotide-binding domain protein</fullName>
    </submittedName>
</protein>
<dbReference type="GO" id="GO:0003677">
    <property type="term" value="F:DNA binding"/>
    <property type="evidence" value="ECO:0007669"/>
    <property type="project" value="UniProtKB-KW"/>
</dbReference>
<sequence length="227" mass="24287">MDRRVRQINRRASRVALGSPAPSQADCAACVRARDCLLARAELRGHVAPTVERVVSAGTRIIHQGEPVHELVAIKIGLVLLRRRLASGEVCAVALVGPGLTLGVCALLSSAAEVDAVALTACRLCARAVRVQHQIPGVAVADSARLLEALADWATIGRLRTATQRVEETLRRIAHLQGAARVVLPPREVLGQLSACVPETVSRALATLVRRGRIRRGERRGVVYVLA</sequence>
<accession>A0A554WYA3</accession>
<dbReference type="SUPFAM" id="SSF51206">
    <property type="entry name" value="cAMP-binding domain-like"/>
    <property type="match status" value="1"/>
</dbReference>
<dbReference type="InterPro" id="IPR000595">
    <property type="entry name" value="cNMP-bd_dom"/>
</dbReference>
<dbReference type="RefSeq" id="WP_185974938.1">
    <property type="nucleotide sequence ID" value="NZ_CP083911.1"/>
</dbReference>
<evidence type="ECO:0000259" key="4">
    <source>
        <dbReference type="PROSITE" id="PS50042"/>
    </source>
</evidence>
<dbReference type="CDD" id="cd00038">
    <property type="entry name" value="CAP_ED"/>
    <property type="match status" value="1"/>
</dbReference>
<dbReference type="Proteomes" id="UP000317763">
    <property type="component" value="Unassembled WGS sequence"/>
</dbReference>
<evidence type="ECO:0000256" key="3">
    <source>
        <dbReference type="ARBA" id="ARBA00023163"/>
    </source>
</evidence>
<dbReference type="InterPro" id="IPR036390">
    <property type="entry name" value="WH_DNA-bd_sf"/>
</dbReference>
<keyword evidence="3" id="KW-0804">Transcription</keyword>
<dbReference type="InterPro" id="IPR012318">
    <property type="entry name" value="HTH_CRP"/>
</dbReference>
<evidence type="ECO:0000313" key="6">
    <source>
        <dbReference type="EMBL" id="TSE28538.1"/>
    </source>
</evidence>
<dbReference type="SUPFAM" id="SSF46785">
    <property type="entry name" value="Winged helix' DNA-binding domain"/>
    <property type="match status" value="1"/>
</dbReference>
<dbReference type="STRING" id="307486.GCA_000807215_02705"/>
<dbReference type="Gene3D" id="2.60.120.10">
    <property type="entry name" value="Jelly Rolls"/>
    <property type="match status" value="1"/>
</dbReference>
<evidence type="ECO:0000256" key="2">
    <source>
        <dbReference type="ARBA" id="ARBA00023125"/>
    </source>
</evidence>
<dbReference type="InterPro" id="IPR014710">
    <property type="entry name" value="RmlC-like_jellyroll"/>
</dbReference>
<dbReference type="Pfam" id="PF00027">
    <property type="entry name" value="cNMP_binding"/>
    <property type="match status" value="1"/>
</dbReference>
<dbReference type="InterPro" id="IPR018490">
    <property type="entry name" value="cNMP-bd_dom_sf"/>
</dbReference>
<feature type="domain" description="Cyclic nucleotide-binding" evidence="4">
    <location>
        <begin position="52"/>
        <end position="121"/>
    </location>
</feature>
<reference evidence="6 7" key="1">
    <citation type="submission" date="2019-07" db="EMBL/GenBank/DDBJ databases">
        <title>Tepidimonas taiwanensis I1-1 draft genome.</title>
        <authorList>
            <person name="Da Costa M.S."/>
            <person name="Froufe H.J.C."/>
            <person name="Egas C."/>
            <person name="Albuquerque L."/>
        </authorList>
    </citation>
    <scope>NUCLEOTIDE SEQUENCE [LARGE SCALE GENOMIC DNA]</scope>
    <source>
        <strain evidence="6 7">I1-1</strain>
    </source>
</reference>
<organism evidence="6 7">
    <name type="scientific">Tepidimonas taiwanensis</name>
    <dbReference type="NCBI Taxonomy" id="307486"/>
    <lineage>
        <taxon>Bacteria</taxon>
        <taxon>Pseudomonadati</taxon>
        <taxon>Pseudomonadota</taxon>
        <taxon>Betaproteobacteria</taxon>
        <taxon>Burkholderiales</taxon>
        <taxon>Tepidimonas</taxon>
    </lineage>
</organism>
<name>A0A554WYA3_9BURK</name>
<keyword evidence="7" id="KW-1185">Reference proteome</keyword>
<comment type="caution">
    <text evidence="6">The sequence shown here is derived from an EMBL/GenBank/DDBJ whole genome shotgun (WGS) entry which is preliminary data.</text>
</comment>
<dbReference type="Gene3D" id="1.10.10.10">
    <property type="entry name" value="Winged helix-like DNA-binding domain superfamily/Winged helix DNA-binding domain"/>
    <property type="match status" value="1"/>
</dbReference>
<evidence type="ECO:0000313" key="7">
    <source>
        <dbReference type="Proteomes" id="UP000317763"/>
    </source>
</evidence>
<evidence type="ECO:0000256" key="1">
    <source>
        <dbReference type="ARBA" id="ARBA00023015"/>
    </source>
</evidence>
<keyword evidence="1" id="KW-0805">Transcription regulation</keyword>
<evidence type="ECO:0000259" key="5">
    <source>
        <dbReference type="PROSITE" id="PS51063"/>
    </source>
</evidence>
<feature type="domain" description="HTH crp-type" evidence="5">
    <location>
        <begin position="160"/>
        <end position="227"/>
    </location>
</feature>
<dbReference type="GO" id="GO:0006355">
    <property type="term" value="P:regulation of DNA-templated transcription"/>
    <property type="evidence" value="ECO:0007669"/>
    <property type="project" value="InterPro"/>
</dbReference>
<proteinExistence type="predicted"/>
<dbReference type="PROSITE" id="PS50042">
    <property type="entry name" value="CNMP_BINDING_3"/>
    <property type="match status" value="1"/>
</dbReference>
<dbReference type="InterPro" id="IPR036388">
    <property type="entry name" value="WH-like_DNA-bd_sf"/>
</dbReference>
<keyword evidence="2" id="KW-0238">DNA-binding</keyword>